<dbReference type="AlphaFoldDB" id="A0A7W8HA48"/>
<sequence>MKYKSVNDLKTIALKDARLTLAVMSSDQLRLNVEGPVIRGDNPNNNRYEDMYCVLMELLFDQVDVKGFVLQGYKYYDADGKLLETVPDRPLTPQEQRDALLFNDNAWVFSLDQNEDGIWRLVYDLEEEGTVNTYEIRFTFKDCIASWDRFSGPVEG</sequence>
<evidence type="ECO:0000313" key="1">
    <source>
        <dbReference type="EMBL" id="MBB5264538.1"/>
    </source>
</evidence>
<dbReference type="EMBL" id="JACHFW010000005">
    <property type="protein sequence ID" value="MBB5264538.1"/>
    <property type="molecule type" value="Genomic_DNA"/>
</dbReference>
<dbReference type="RefSeq" id="WP_183773186.1">
    <property type="nucleotide sequence ID" value="NZ_JACHFW010000005.1"/>
</dbReference>
<protein>
    <submittedName>
        <fullName evidence="1">Uncharacterized protein</fullName>
    </submittedName>
</protein>
<dbReference type="Proteomes" id="UP000543642">
    <property type="component" value="Unassembled WGS sequence"/>
</dbReference>
<comment type="caution">
    <text evidence="1">The sequence shown here is derived from an EMBL/GenBank/DDBJ whole genome shotgun (WGS) entry which is preliminary data.</text>
</comment>
<accession>A0A7W8HA48</accession>
<organism evidence="1 2">
    <name type="scientific">Catenibacillus scindens</name>
    <dbReference type="NCBI Taxonomy" id="673271"/>
    <lineage>
        <taxon>Bacteria</taxon>
        <taxon>Bacillati</taxon>
        <taxon>Bacillota</taxon>
        <taxon>Clostridia</taxon>
        <taxon>Lachnospirales</taxon>
        <taxon>Lachnospiraceae</taxon>
        <taxon>Catenibacillus</taxon>
    </lineage>
</organism>
<name>A0A7W8HA48_9FIRM</name>
<gene>
    <name evidence="1" type="ORF">HNP82_001665</name>
</gene>
<reference evidence="1 2" key="1">
    <citation type="submission" date="2020-08" db="EMBL/GenBank/DDBJ databases">
        <title>Genomic Encyclopedia of Type Strains, Phase IV (KMG-IV): sequencing the most valuable type-strain genomes for metagenomic binning, comparative biology and taxonomic classification.</title>
        <authorList>
            <person name="Goeker M."/>
        </authorList>
    </citation>
    <scope>NUCLEOTIDE SEQUENCE [LARGE SCALE GENOMIC DNA]</scope>
    <source>
        <strain evidence="1 2">DSM 106146</strain>
    </source>
</reference>
<evidence type="ECO:0000313" key="2">
    <source>
        <dbReference type="Proteomes" id="UP000543642"/>
    </source>
</evidence>
<proteinExistence type="predicted"/>
<keyword evidence="2" id="KW-1185">Reference proteome</keyword>